<dbReference type="PROSITE" id="PS51257">
    <property type="entry name" value="PROKAR_LIPOPROTEIN"/>
    <property type="match status" value="1"/>
</dbReference>
<feature type="region of interest" description="Disordered" evidence="1">
    <location>
        <begin position="70"/>
        <end position="97"/>
    </location>
</feature>
<evidence type="ECO:0008006" key="4">
    <source>
        <dbReference type="Google" id="ProtNLM"/>
    </source>
</evidence>
<sequence>MRHSGFRRWMWLGGLGSALVLSVGCGRLPQTGGERPDDPPENFFGGPVRHVPQDFYTHYQVDANRGFNGTIGQLGSSIDPRTPEKLGTQGNSRMEDVTGYMGRGVTTLGGNEAPTSQGIGGGGNAGTTDMGWREHRGNETPAPDWGDYGSKLNK</sequence>
<dbReference type="RefSeq" id="WP_321546334.1">
    <property type="nucleotide sequence ID" value="NZ_JAXIVS010000004.1"/>
</dbReference>
<feature type="region of interest" description="Disordered" evidence="1">
    <location>
        <begin position="109"/>
        <end position="154"/>
    </location>
</feature>
<name>A0ABU5H3B8_9BACT</name>
<accession>A0ABU5H3B8</accession>
<keyword evidence="3" id="KW-1185">Reference proteome</keyword>
<dbReference type="EMBL" id="JAXIVS010000004">
    <property type="protein sequence ID" value="MDY7227617.1"/>
    <property type="molecule type" value="Genomic_DNA"/>
</dbReference>
<evidence type="ECO:0000256" key="1">
    <source>
        <dbReference type="SAM" id="MobiDB-lite"/>
    </source>
</evidence>
<comment type="caution">
    <text evidence="2">The sequence shown here is derived from an EMBL/GenBank/DDBJ whole genome shotgun (WGS) entry which is preliminary data.</text>
</comment>
<gene>
    <name evidence="2" type="ORF">SYV04_14485</name>
</gene>
<reference evidence="2 3" key="1">
    <citation type="submission" date="2023-12" db="EMBL/GenBank/DDBJ databases">
        <title>the genome sequence of Hyalangium sp. s54d21.</title>
        <authorList>
            <person name="Zhang X."/>
        </authorList>
    </citation>
    <scope>NUCLEOTIDE SEQUENCE [LARGE SCALE GENOMIC DNA]</scope>
    <source>
        <strain evidence="3">s54d21</strain>
    </source>
</reference>
<protein>
    <recommendedName>
        <fullName evidence="4">Lipoprotein</fullName>
    </recommendedName>
</protein>
<proteinExistence type="predicted"/>
<dbReference type="Proteomes" id="UP001291309">
    <property type="component" value="Unassembled WGS sequence"/>
</dbReference>
<evidence type="ECO:0000313" key="2">
    <source>
        <dbReference type="EMBL" id="MDY7227617.1"/>
    </source>
</evidence>
<evidence type="ECO:0000313" key="3">
    <source>
        <dbReference type="Proteomes" id="UP001291309"/>
    </source>
</evidence>
<organism evidence="2 3">
    <name type="scientific">Hyalangium rubrum</name>
    <dbReference type="NCBI Taxonomy" id="3103134"/>
    <lineage>
        <taxon>Bacteria</taxon>
        <taxon>Pseudomonadati</taxon>
        <taxon>Myxococcota</taxon>
        <taxon>Myxococcia</taxon>
        <taxon>Myxococcales</taxon>
        <taxon>Cystobacterineae</taxon>
        <taxon>Archangiaceae</taxon>
        <taxon>Hyalangium</taxon>
    </lineage>
</organism>